<organism evidence="4 5">
    <name type="scientific">Periplaneta americana</name>
    <name type="common">American cockroach</name>
    <name type="synonym">Blatta americana</name>
    <dbReference type="NCBI Taxonomy" id="6978"/>
    <lineage>
        <taxon>Eukaryota</taxon>
        <taxon>Metazoa</taxon>
        <taxon>Ecdysozoa</taxon>
        <taxon>Arthropoda</taxon>
        <taxon>Hexapoda</taxon>
        <taxon>Insecta</taxon>
        <taxon>Pterygota</taxon>
        <taxon>Neoptera</taxon>
        <taxon>Polyneoptera</taxon>
        <taxon>Dictyoptera</taxon>
        <taxon>Blattodea</taxon>
        <taxon>Blattoidea</taxon>
        <taxon>Blattidae</taxon>
        <taxon>Blattinae</taxon>
        <taxon>Periplaneta</taxon>
    </lineage>
</organism>
<dbReference type="SUPFAM" id="SSF57756">
    <property type="entry name" value="Retrovirus zinc finger-like domains"/>
    <property type="match status" value="1"/>
</dbReference>
<proteinExistence type="predicted"/>
<dbReference type="InterPro" id="IPR001878">
    <property type="entry name" value="Znf_CCHC"/>
</dbReference>
<keyword evidence="5" id="KW-1185">Reference proteome</keyword>
<feature type="domain" description="CCHC-type" evidence="3">
    <location>
        <begin position="238"/>
        <end position="252"/>
    </location>
</feature>
<gene>
    <name evidence="4" type="ORF">ANN_15755</name>
</gene>
<feature type="region of interest" description="Disordered" evidence="2">
    <location>
        <begin position="346"/>
        <end position="374"/>
    </location>
</feature>
<accession>A0ABQ8SH73</accession>
<dbReference type="Proteomes" id="UP001148838">
    <property type="component" value="Unassembled WGS sequence"/>
</dbReference>
<reference evidence="4 5" key="1">
    <citation type="journal article" date="2022" name="Allergy">
        <title>Genome assembly and annotation of Periplaneta americana reveal a comprehensive cockroach allergen profile.</title>
        <authorList>
            <person name="Wang L."/>
            <person name="Xiong Q."/>
            <person name="Saelim N."/>
            <person name="Wang L."/>
            <person name="Nong W."/>
            <person name="Wan A.T."/>
            <person name="Shi M."/>
            <person name="Liu X."/>
            <person name="Cao Q."/>
            <person name="Hui J.H.L."/>
            <person name="Sookrung N."/>
            <person name="Leung T.F."/>
            <person name="Tungtrongchitr A."/>
            <person name="Tsui S.K.W."/>
        </authorList>
    </citation>
    <scope>NUCLEOTIDE SEQUENCE [LARGE SCALE GENOMIC DNA]</scope>
    <source>
        <strain evidence="4">PWHHKU_190912</strain>
    </source>
</reference>
<feature type="region of interest" description="Disordered" evidence="2">
    <location>
        <begin position="29"/>
        <end position="60"/>
    </location>
</feature>
<dbReference type="SMART" id="SM00343">
    <property type="entry name" value="ZnF_C2HC"/>
    <property type="match status" value="1"/>
</dbReference>
<evidence type="ECO:0000259" key="3">
    <source>
        <dbReference type="PROSITE" id="PS50158"/>
    </source>
</evidence>
<dbReference type="InterPro" id="IPR036875">
    <property type="entry name" value="Znf_CCHC_sf"/>
</dbReference>
<name>A0ABQ8SH73_PERAM</name>
<evidence type="ECO:0000313" key="5">
    <source>
        <dbReference type="Proteomes" id="UP001148838"/>
    </source>
</evidence>
<dbReference type="Gene3D" id="4.10.60.10">
    <property type="entry name" value="Zinc finger, CCHC-type"/>
    <property type="match status" value="1"/>
</dbReference>
<keyword evidence="1" id="KW-0862">Zinc</keyword>
<evidence type="ECO:0000313" key="4">
    <source>
        <dbReference type="EMBL" id="KAJ4433452.1"/>
    </source>
</evidence>
<dbReference type="Pfam" id="PF00098">
    <property type="entry name" value="zf-CCHC"/>
    <property type="match status" value="1"/>
</dbReference>
<sequence>MAAISSQQCQPKKFSGKDVSIQLNDNSIHQNKSLSNKDSATNNFHPNSKIMNPKDTPSNQVTYSKVLQSTPSRDQAIIIESSDNITIKDYVLAVGKLTNPSNIRFISRISNGRICIYLASKKNVEELTTKYQRIMIYNESLQLRPFLTKYKRAILSNVCPVIPHSLIEESLLQFYVKPTSPIEYIKAGISTPGFSHILSFRRQMYVQPDDFEKLPESMLISYDGINYWIYISADTPTCFLCKQEGHLARQCKTNHTESLTDSVIPSTDQVTLTSDMISSGLDAMLETDSVVIKDPVATSNNTNSLSSADQLNLPEESVCTKKDSELPEINTNSHTQPELEFLNTEEFPPLPNRLSPNSNKQKNVKRAVTSSDSTIQFSDDSEELLNNIPNEDATIRILTQKEKSKPPKKKAKTLNSPSIDESLLSIRTIVESSPNDYVLNFLQLKSFYENSEGTTDTLDVAKSHTHDIEGLIDTLHKLYPHFKSQNMKNKTTRILTKLTSHSNAPEHDTLI</sequence>
<keyword evidence="1" id="KW-0863">Zinc-finger</keyword>
<evidence type="ECO:0000256" key="2">
    <source>
        <dbReference type="SAM" id="MobiDB-lite"/>
    </source>
</evidence>
<comment type="caution">
    <text evidence="4">The sequence shown here is derived from an EMBL/GenBank/DDBJ whole genome shotgun (WGS) entry which is preliminary data.</text>
</comment>
<evidence type="ECO:0000256" key="1">
    <source>
        <dbReference type="PROSITE-ProRule" id="PRU00047"/>
    </source>
</evidence>
<dbReference type="PROSITE" id="PS50158">
    <property type="entry name" value="ZF_CCHC"/>
    <property type="match status" value="1"/>
</dbReference>
<dbReference type="EMBL" id="JAJSOF020000027">
    <property type="protein sequence ID" value="KAJ4433452.1"/>
    <property type="molecule type" value="Genomic_DNA"/>
</dbReference>
<protein>
    <recommendedName>
        <fullName evidence="3">CCHC-type domain-containing protein</fullName>
    </recommendedName>
</protein>
<keyword evidence="1" id="KW-0479">Metal-binding</keyword>